<sequence>MTVLEEQFHLFEIDEENEDFMKIKIDNGPIQTPLDTSLIFIIVDPRNKTIWIYHGEKVNIRKKFIAAQKAPNIRDSYGVDFRIVVVDEGSEPLEFKEIVGL</sequence>
<proteinExistence type="predicted"/>
<evidence type="ECO:0008006" key="2">
    <source>
        <dbReference type="Google" id="ProtNLM"/>
    </source>
</evidence>
<dbReference type="InterPro" id="IPR029006">
    <property type="entry name" value="ADF-H/Gelsolin-like_dom_sf"/>
</dbReference>
<accession>X1IQK7</accession>
<dbReference type="Gene3D" id="3.40.20.10">
    <property type="entry name" value="Severin"/>
    <property type="match status" value="1"/>
</dbReference>
<name>X1IQK7_9ZZZZ</name>
<reference evidence="1" key="1">
    <citation type="journal article" date="2014" name="Front. Microbiol.">
        <title>High frequency of phylogenetically diverse reductive dehalogenase-homologous genes in deep subseafloor sedimentary metagenomes.</title>
        <authorList>
            <person name="Kawai M."/>
            <person name="Futagami T."/>
            <person name="Toyoda A."/>
            <person name="Takaki Y."/>
            <person name="Nishi S."/>
            <person name="Hori S."/>
            <person name="Arai W."/>
            <person name="Tsubouchi T."/>
            <person name="Morono Y."/>
            <person name="Uchiyama I."/>
            <person name="Ito T."/>
            <person name="Fujiyama A."/>
            <person name="Inagaki F."/>
            <person name="Takami H."/>
        </authorList>
    </citation>
    <scope>NUCLEOTIDE SEQUENCE</scope>
    <source>
        <strain evidence="1">Expedition CK06-06</strain>
    </source>
</reference>
<gene>
    <name evidence="1" type="ORF">S03H2_45502</name>
</gene>
<comment type="caution">
    <text evidence="1">The sequence shown here is derived from an EMBL/GenBank/DDBJ whole genome shotgun (WGS) entry which is preliminary data.</text>
</comment>
<dbReference type="SUPFAM" id="SSF55753">
    <property type="entry name" value="Actin depolymerizing proteins"/>
    <property type="match status" value="1"/>
</dbReference>
<dbReference type="AlphaFoldDB" id="X1IQK7"/>
<protein>
    <recommendedName>
        <fullName evidence="2">Gelsolin-like domain-containing protein</fullName>
    </recommendedName>
</protein>
<dbReference type="EMBL" id="BARU01028513">
    <property type="protein sequence ID" value="GAH71510.1"/>
    <property type="molecule type" value="Genomic_DNA"/>
</dbReference>
<evidence type="ECO:0000313" key="1">
    <source>
        <dbReference type="EMBL" id="GAH71510.1"/>
    </source>
</evidence>
<organism evidence="1">
    <name type="scientific">marine sediment metagenome</name>
    <dbReference type="NCBI Taxonomy" id="412755"/>
    <lineage>
        <taxon>unclassified sequences</taxon>
        <taxon>metagenomes</taxon>
        <taxon>ecological metagenomes</taxon>
    </lineage>
</organism>